<feature type="non-terminal residue" evidence="1">
    <location>
        <position position="1"/>
    </location>
</feature>
<evidence type="ECO:0000313" key="1">
    <source>
        <dbReference type="EMBL" id="EKD30321.1"/>
    </source>
</evidence>
<protein>
    <submittedName>
        <fullName evidence="1">Uncharacterized protein</fullName>
    </submittedName>
</protein>
<accession>K1XZB2</accession>
<reference evidence="1" key="1">
    <citation type="journal article" date="2012" name="Science">
        <title>Fermentation, hydrogen, and sulfur metabolism in multiple uncultivated bacterial phyla.</title>
        <authorList>
            <person name="Wrighton K.C."/>
            <person name="Thomas B.C."/>
            <person name="Sharon I."/>
            <person name="Miller C.S."/>
            <person name="Castelle C.J."/>
            <person name="VerBerkmoes N.C."/>
            <person name="Wilkins M.J."/>
            <person name="Hettich R.L."/>
            <person name="Lipton M.S."/>
            <person name="Williams K.H."/>
            <person name="Long P.E."/>
            <person name="Banfield J.F."/>
        </authorList>
    </citation>
    <scope>NUCLEOTIDE SEQUENCE [LARGE SCALE GENOMIC DNA]</scope>
</reference>
<dbReference type="AlphaFoldDB" id="K1XZB2"/>
<name>K1XZB2_9BACT</name>
<comment type="caution">
    <text evidence="1">The sequence shown here is derived from an EMBL/GenBank/DDBJ whole genome shotgun (WGS) entry which is preliminary data.</text>
</comment>
<gene>
    <name evidence="1" type="ORF">ACD_78C00090G0001</name>
</gene>
<dbReference type="EMBL" id="AMFJ01034090">
    <property type="protein sequence ID" value="EKD30321.1"/>
    <property type="molecule type" value="Genomic_DNA"/>
</dbReference>
<organism evidence="1">
    <name type="scientific">uncultured bacterium</name>
    <name type="common">gcode 4</name>
    <dbReference type="NCBI Taxonomy" id="1234023"/>
    <lineage>
        <taxon>Bacteria</taxon>
        <taxon>environmental samples</taxon>
    </lineage>
</organism>
<sequence>SKARTEKLVFLRESIEKVSKIPDWFTIDDKWMRTYFDTLVRTICSRAQFLKWKLFGKTFFRYKYEVNPGWFEHANLLYICVFVTNINELPDRFFSRDCAKIDRNDPTR</sequence>
<proteinExistence type="predicted"/>